<dbReference type="PANTHER" id="PTHR45706:SF4">
    <property type="entry name" value="TYROSINE-PROTEIN PHOSPHATASE"/>
    <property type="match status" value="1"/>
</dbReference>
<dbReference type="SUPFAM" id="SSF50729">
    <property type="entry name" value="PH domain-like"/>
    <property type="match status" value="1"/>
</dbReference>
<proteinExistence type="predicted"/>
<dbReference type="GO" id="GO:0005737">
    <property type="term" value="C:cytoplasm"/>
    <property type="evidence" value="ECO:0007669"/>
    <property type="project" value="TreeGrafter"/>
</dbReference>
<dbReference type="Gene3D" id="3.90.190.10">
    <property type="entry name" value="Protein tyrosine phosphatase superfamily"/>
    <property type="match status" value="1"/>
</dbReference>
<dbReference type="InterPro" id="IPR003595">
    <property type="entry name" value="Tyr_Pase_cat"/>
</dbReference>
<dbReference type="GO" id="GO:0004725">
    <property type="term" value="F:protein tyrosine phosphatase activity"/>
    <property type="evidence" value="ECO:0007669"/>
    <property type="project" value="InterPro"/>
</dbReference>
<name>A0A177BCY2_9BILA</name>
<comment type="caution">
    <text evidence="4">The sequence shown here is derived from an EMBL/GenBank/DDBJ whole genome shotgun (WGS) entry which is preliminary data.</text>
</comment>
<dbReference type="SMART" id="SM00194">
    <property type="entry name" value="PTPc"/>
    <property type="match status" value="1"/>
</dbReference>
<accession>A0A177BCY2</accession>
<dbReference type="OrthoDB" id="5854685at2759"/>
<feature type="compositionally biased region" description="Low complexity" evidence="1">
    <location>
        <begin position="172"/>
        <end position="186"/>
    </location>
</feature>
<reference evidence="4 5" key="1">
    <citation type="submission" date="2016-04" db="EMBL/GenBank/DDBJ databases">
        <title>The genome of Intoshia linei affirms orthonectids as highly simplified spiralians.</title>
        <authorList>
            <person name="Mikhailov K.V."/>
            <person name="Slusarev G.S."/>
            <person name="Nikitin M.A."/>
            <person name="Logacheva M.D."/>
            <person name="Penin A."/>
            <person name="Aleoshin V."/>
            <person name="Panchin Y.V."/>
        </authorList>
    </citation>
    <scope>NUCLEOTIDE SEQUENCE [LARGE SCALE GENOMIC DNA]</scope>
    <source>
        <strain evidence="4">Intl2013</strain>
        <tissue evidence="4">Whole animal</tissue>
    </source>
</reference>
<dbReference type="InterPro" id="IPR029021">
    <property type="entry name" value="Prot-tyrosine_phosphatase-like"/>
</dbReference>
<dbReference type="PROSITE" id="PS00383">
    <property type="entry name" value="TYR_PHOSPHATASE_1"/>
    <property type="match status" value="1"/>
</dbReference>
<dbReference type="Proteomes" id="UP000078046">
    <property type="component" value="Unassembled WGS sequence"/>
</dbReference>
<dbReference type="EMBL" id="LWCA01000002">
    <property type="protein sequence ID" value="OAF72157.1"/>
    <property type="molecule type" value="Genomic_DNA"/>
</dbReference>
<protein>
    <submittedName>
        <fullName evidence="4">Uncharacterized protein</fullName>
    </submittedName>
</protein>
<dbReference type="Pfam" id="PF09380">
    <property type="entry name" value="FERM_C"/>
    <property type="match status" value="1"/>
</dbReference>
<dbReference type="GO" id="GO:0009898">
    <property type="term" value="C:cytoplasmic side of plasma membrane"/>
    <property type="evidence" value="ECO:0007669"/>
    <property type="project" value="TreeGrafter"/>
</dbReference>
<dbReference type="InterPro" id="IPR000242">
    <property type="entry name" value="PTP_cat"/>
</dbReference>
<dbReference type="PRINTS" id="PR00700">
    <property type="entry name" value="PRTYPHPHTASE"/>
</dbReference>
<feature type="domain" description="Tyrosine specific protein phosphatases" evidence="3">
    <location>
        <begin position="490"/>
        <end position="564"/>
    </location>
</feature>
<feature type="domain" description="Tyrosine-protein phosphatase" evidence="2">
    <location>
        <begin position="276"/>
        <end position="573"/>
    </location>
</feature>
<feature type="region of interest" description="Disordered" evidence="1">
    <location>
        <begin position="156"/>
        <end position="186"/>
    </location>
</feature>
<evidence type="ECO:0000313" key="4">
    <source>
        <dbReference type="EMBL" id="OAF72157.1"/>
    </source>
</evidence>
<dbReference type="PROSITE" id="PS50055">
    <property type="entry name" value="TYR_PHOSPHATASE_PTP"/>
    <property type="match status" value="1"/>
</dbReference>
<dbReference type="Pfam" id="PF00102">
    <property type="entry name" value="Y_phosphatase"/>
    <property type="match status" value="1"/>
</dbReference>
<keyword evidence="5" id="KW-1185">Reference proteome</keyword>
<dbReference type="InterPro" id="IPR016130">
    <property type="entry name" value="Tyr_Pase_AS"/>
</dbReference>
<dbReference type="SUPFAM" id="SSF52799">
    <property type="entry name" value="(Phosphotyrosine protein) phosphatases II"/>
    <property type="match status" value="1"/>
</dbReference>
<dbReference type="PROSITE" id="PS50056">
    <property type="entry name" value="TYR_PHOSPHATASE_2"/>
    <property type="match status" value="1"/>
</dbReference>
<sequence>MTYELENCEKCKKLWQCCVDNHRFFRLQNIPSNVSLFDFNESNFNSQATLANTSVCSNIVDNFATNYSRSIEDVEQIEHHSTHSLPTFNKRLRDTDEETISKKITYTGISSTMNHLESHSFRDKTRNAKPINDISQSVSEKPIMNVEIQMNQNKIKSHPKIPKSTSVKEHISSNSTTNLSSTSSSSDKPIFYEFDSSKIEKTKKSFTLSSSSVRRENGPFHINIRNKQSYIEESNQNKESITLPESINLIKEMLDKCEDYTLYKSIFRFKPGMTNSSAFHPKNITKNRYRDVYPYDSTRVVLNSKLYCKSLPKEIPFKNCIKKVIDTISKLSSDSETECKASFEIPLVSSPKELHSDKMYGYINASYVTMKITKSGVVNRYIAAQGPLKSTVLDFWQMIWNEKSSLVVMLTQCYEKNKKKCYKYWSDDNNVFNIGSFNITLESCTTMNGYIYRIFTIINADQMPQESNVRQVVHLQYTSWPDHGVPTDFDNFIQFIQVVREEKKGILENTIVHCSAGIGRSGVLIMMDTVMCLIEANQPIFPINIVKEMRCCRALMIQTDIQFNFTCKALVHVYENKIVQPIDTFIDKPESV</sequence>
<evidence type="ECO:0000259" key="2">
    <source>
        <dbReference type="PROSITE" id="PS50055"/>
    </source>
</evidence>
<evidence type="ECO:0000259" key="3">
    <source>
        <dbReference type="PROSITE" id="PS50056"/>
    </source>
</evidence>
<organism evidence="4 5">
    <name type="scientific">Intoshia linei</name>
    <dbReference type="NCBI Taxonomy" id="1819745"/>
    <lineage>
        <taxon>Eukaryota</taxon>
        <taxon>Metazoa</taxon>
        <taxon>Spiralia</taxon>
        <taxon>Lophotrochozoa</taxon>
        <taxon>Mesozoa</taxon>
        <taxon>Orthonectida</taxon>
        <taxon>Rhopaluridae</taxon>
        <taxon>Intoshia</taxon>
    </lineage>
</organism>
<dbReference type="InterPro" id="IPR018980">
    <property type="entry name" value="FERM_PH-like_C"/>
</dbReference>
<dbReference type="SMART" id="SM00404">
    <property type="entry name" value="PTPc_motif"/>
    <property type="match status" value="1"/>
</dbReference>
<dbReference type="AlphaFoldDB" id="A0A177BCY2"/>
<evidence type="ECO:0000313" key="5">
    <source>
        <dbReference type="Proteomes" id="UP000078046"/>
    </source>
</evidence>
<dbReference type="InterPro" id="IPR000387">
    <property type="entry name" value="Tyr_Pase_dom"/>
</dbReference>
<gene>
    <name evidence="4" type="ORF">A3Q56_00036</name>
</gene>
<evidence type="ECO:0000256" key="1">
    <source>
        <dbReference type="SAM" id="MobiDB-lite"/>
    </source>
</evidence>
<dbReference type="PANTHER" id="PTHR45706">
    <property type="entry name" value="TYROSINE-PROTEIN PHOSPHATASE"/>
    <property type="match status" value="1"/>
</dbReference>